<reference evidence="11 12" key="1">
    <citation type="submission" date="2015-08" db="EMBL/GenBank/DDBJ databases">
        <title>Emmonsia species relationships and genome sequence.</title>
        <authorList>
            <person name="Cuomo C.A."/>
            <person name="Schwartz I.S."/>
            <person name="Kenyon C."/>
            <person name="De Hoog G.S."/>
            <person name="Govender N.P."/>
            <person name="Botha A."/>
            <person name="Moreno L."/>
            <person name="De Vries M."/>
            <person name="Munoz J.F."/>
            <person name="Stielow J.B."/>
        </authorList>
    </citation>
    <scope>NUCLEOTIDE SEQUENCE [LARGE SCALE GENOMIC DNA]</scope>
    <source>
        <strain evidence="11 12">EI222</strain>
    </source>
</reference>
<dbReference type="GO" id="GO:0048038">
    <property type="term" value="F:quinone binding"/>
    <property type="evidence" value="ECO:0007669"/>
    <property type="project" value="InterPro"/>
</dbReference>
<dbReference type="EMBL" id="LGTZ01000197">
    <property type="protein sequence ID" value="OJD26632.1"/>
    <property type="molecule type" value="Genomic_DNA"/>
</dbReference>
<dbReference type="InterPro" id="IPR015798">
    <property type="entry name" value="Cu_amine_oxidase_C"/>
</dbReference>
<dbReference type="GO" id="GO:0009308">
    <property type="term" value="P:amine metabolic process"/>
    <property type="evidence" value="ECO:0007669"/>
    <property type="project" value="UniProtKB-UniRule"/>
</dbReference>
<evidence type="ECO:0000313" key="11">
    <source>
        <dbReference type="EMBL" id="OJD26632.1"/>
    </source>
</evidence>
<evidence type="ECO:0000259" key="9">
    <source>
        <dbReference type="Pfam" id="PF01179"/>
    </source>
</evidence>
<accession>A0A1J9QDU1</accession>
<feature type="signal peptide" evidence="8">
    <location>
        <begin position="1"/>
        <end position="17"/>
    </location>
</feature>
<dbReference type="Pfam" id="PF01179">
    <property type="entry name" value="Cu_amine_oxid"/>
    <property type="match status" value="1"/>
</dbReference>
<keyword evidence="3 7" id="KW-0479">Metal-binding</keyword>
<evidence type="ECO:0000256" key="6">
    <source>
        <dbReference type="ARBA" id="ARBA00023008"/>
    </source>
</evidence>
<dbReference type="VEuPathDB" id="FungiDB:ACJ73_01983"/>
<proteinExistence type="inferred from homology"/>
<dbReference type="Gene3D" id="2.70.98.20">
    <property type="entry name" value="Copper amine oxidase, catalytic domain"/>
    <property type="match status" value="1"/>
</dbReference>
<comment type="cofactor">
    <cofactor evidence="7">
        <name>Cu cation</name>
        <dbReference type="ChEBI" id="CHEBI:23378"/>
    </cofactor>
    <text evidence="7">Contains 1 topaquinone per subunit.</text>
</comment>
<protein>
    <recommendedName>
        <fullName evidence="7">Amine oxidase</fullName>
        <ecNumber evidence="7">1.4.3.-</ecNumber>
    </recommendedName>
</protein>
<keyword evidence="12" id="KW-1185">Reference proteome</keyword>
<evidence type="ECO:0000256" key="8">
    <source>
        <dbReference type="SAM" id="SignalP"/>
    </source>
</evidence>
<dbReference type="GO" id="GO:0005886">
    <property type="term" value="C:plasma membrane"/>
    <property type="evidence" value="ECO:0007669"/>
    <property type="project" value="TreeGrafter"/>
</dbReference>
<dbReference type="Gene3D" id="3.10.450.40">
    <property type="match status" value="2"/>
</dbReference>
<keyword evidence="6 7" id="KW-0186">Copper</keyword>
<evidence type="ECO:0000256" key="2">
    <source>
        <dbReference type="ARBA" id="ARBA00007983"/>
    </source>
</evidence>
<keyword evidence="8" id="KW-0732">Signal</keyword>
<comment type="similarity">
    <text evidence="2 7">Belongs to the copper/topaquinone oxidase family.</text>
</comment>
<sequence>MLLRSYLVAGLVQLAAASRTYPERRGEFSCLGALSRPCDWPQPNTPGQGNCHNYAFWIGALPTNKSAVIVYIVGDNPPPPKFARVIIFEEGREAPKSQAYMVGSLPVSSETILEPLDYIYNGGMGGSVPFNVHVFDDVRATRKFFPTPLDFFLLINWTGRDPAAYSVKGFATKERFFPTVEDLTLAFEAGELEQEFKQTRDGSWTLLDRKPEMGTRKLDEKFSATLGELGGKSYKLDKDQRYVEYMGWSFYLAHSRSLGLMFFDIKFKGERILYELSLQEALTQYGGNQPLAASSAFQDSHYSLGIEMKVLLEGFDCPFGSTF</sequence>
<comment type="PTM">
    <text evidence="7">Topaquinone (TPQ) is generated by copper-dependent autoxidation of a specific tyrosyl residue.</text>
</comment>
<evidence type="ECO:0000256" key="3">
    <source>
        <dbReference type="ARBA" id="ARBA00022723"/>
    </source>
</evidence>
<dbReference type="Pfam" id="PF09248">
    <property type="entry name" value="DUF1965"/>
    <property type="match status" value="1"/>
</dbReference>
<dbReference type="InterPro" id="IPR016182">
    <property type="entry name" value="Cu_amine_oxidase_N-reg"/>
</dbReference>
<evidence type="ECO:0000256" key="5">
    <source>
        <dbReference type="ARBA" id="ARBA00023002"/>
    </source>
</evidence>
<feature type="chain" id="PRO_5013244573" description="Amine oxidase" evidence="8">
    <location>
        <begin position="18"/>
        <end position="323"/>
    </location>
</feature>
<dbReference type="SUPFAM" id="SSF49998">
    <property type="entry name" value="Amine oxidase catalytic domain"/>
    <property type="match status" value="1"/>
</dbReference>
<dbReference type="InterPro" id="IPR000269">
    <property type="entry name" value="Cu_amine_oxidase"/>
</dbReference>
<dbReference type="AlphaFoldDB" id="A0A1J9QDU1"/>
<dbReference type="GO" id="GO:0008131">
    <property type="term" value="F:primary methylamine oxidase activity"/>
    <property type="evidence" value="ECO:0007669"/>
    <property type="project" value="InterPro"/>
</dbReference>
<name>A0A1J9QDU1_9EURO</name>
<dbReference type="Proteomes" id="UP000242791">
    <property type="component" value="Unassembled WGS sequence"/>
</dbReference>
<organism evidence="11 12">
    <name type="scientific">Blastomyces percursus</name>
    <dbReference type="NCBI Taxonomy" id="1658174"/>
    <lineage>
        <taxon>Eukaryota</taxon>
        <taxon>Fungi</taxon>
        <taxon>Dikarya</taxon>
        <taxon>Ascomycota</taxon>
        <taxon>Pezizomycotina</taxon>
        <taxon>Eurotiomycetes</taxon>
        <taxon>Eurotiomycetidae</taxon>
        <taxon>Onygenales</taxon>
        <taxon>Ajellomycetaceae</taxon>
        <taxon>Blastomyces</taxon>
    </lineage>
</organism>
<dbReference type="STRING" id="1658174.A0A1J9QDU1"/>
<evidence type="ECO:0000256" key="4">
    <source>
        <dbReference type="ARBA" id="ARBA00022772"/>
    </source>
</evidence>
<keyword evidence="4 7" id="KW-0801">TPQ</keyword>
<feature type="domain" description="Copper amine oxidase catalytic" evidence="9">
    <location>
        <begin position="229"/>
        <end position="322"/>
    </location>
</feature>
<dbReference type="EC" id="1.4.3.-" evidence="7"/>
<keyword evidence="5 7" id="KW-0560">Oxidoreductase</keyword>
<dbReference type="OrthoDB" id="3341590at2759"/>
<dbReference type="PANTHER" id="PTHR10638:SF20">
    <property type="entry name" value="AMINE OXIDASE"/>
    <property type="match status" value="1"/>
</dbReference>
<gene>
    <name evidence="11" type="ORF">ACJ73_01983</name>
</gene>
<dbReference type="SUPFAM" id="SSF54416">
    <property type="entry name" value="Amine oxidase N-terminal region"/>
    <property type="match status" value="2"/>
</dbReference>
<dbReference type="InterPro" id="IPR015328">
    <property type="entry name" value="DUF1965"/>
</dbReference>
<evidence type="ECO:0000256" key="7">
    <source>
        <dbReference type="RuleBase" id="RU000672"/>
    </source>
</evidence>
<dbReference type="InterPro" id="IPR036460">
    <property type="entry name" value="Cu_amine_oxidase_C_sf"/>
</dbReference>
<evidence type="ECO:0000259" key="10">
    <source>
        <dbReference type="Pfam" id="PF09248"/>
    </source>
</evidence>
<feature type="domain" description="DUF1965" evidence="10">
    <location>
        <begin position="148"/>
        <end position="210"/>
    </location>
</feature>
<dbReference type="GO" id="GO:0005507">
    <property type="term" value="F:copper ion binding"/>
    <property type="evidence" value="ECO:0007669"/>
    <property type="project" value="InterPro"/>
</dbReference>
<comment type="cofactor">
    <cofactor evidence="1">
        <name>Cu cation</name>
        <dbReference type="ChEBI" id="CHEBI:23378"/>
    </cofactor>
</comment>
<comment type="caution">
    <text evidence="11">The sequence shown here is derived from an EMBL/GenBank/DDBJ whole genome shotgun (WGS) entry which is preliminary data.</text>
</comment>
<dbReference type="PANTHER" id="PTHR10638">
    <property type="entry name" value="COPPER AMINE OXIDASE"/>
    <property type="match status" value="1"/>
</dbReference>
<evidence type="ECO:0000313" key="12">
    <source>
        <dbReference type="Proteomes" id="UP000242791"/>
    </source>
</evidence>
<evidence type="ECO:0000256" key="1">
    <source>
        <dbReference type="ARBA" id="ARBA00001935"/>
    </source>
</evidence>